<dbReference type="Proteomes" id="UP000001449">
    <property type="component" value="Chromosome 3"/>
</dbReference>
<accession>B8BYQ1</accession>
<reference evidence="2 3" key="2">
    <citation type="journal article" date="2008" name="Nature">
        <title>The Phaeodactylum genome reveals the evolutionary history of diatom genomes.</title>
        <authorList>
            <person name="Bowler C."/>
            <person name="Allen A.E."/>
            <person name="Badger J.H."/>
            <person name="Grimwood J."/>
            <person name="Jabbari K."/>
            <person name="Kuo A."/>
            <person name="Maheswari U."/>
            <person name="Martens C."/>
            <person name="Maumus F."/>
            <person name="Otillar R.P."/>
            <person name="Rayko E."/>
            <person name="Salamov A."/>
            <person name="Vandepoele K."/>
            <person name="Beszteri B."/>
            <person name="Gruber A."/>
            <person name="Heijde M."/>
            <person name="Katinka M."/>
            <person name="Mock T."/>
            <person name="Valentin K."/>
            <person name="Verret F."/>
            <person name="Berges J.A."/>
            <person name="Brownlee C."/>
            <person name="Cadoret J.P."/>
            <person name="Chiovitti A."/>
            <person name="Choi C.J."/>
            <person name="Coesel S."/>
            <person name="De Martino A."/>
            <person name="Detter J.C."/>
            <person name="Durkin C."/>
            <person name="Falciatore A."/>
            <person name="Fournet J."/>
            <person name="Haruta M."/>
            <person name="Huysman M.J."/>
            <person name="Jenkins B.D."/>
            <person name="Jiroutova K."/>
            <person name="Jorgensen R.E."/>
            <person name="Joubert Y."/>
            <person name="Kaplan A."/>
            <person name="Kroger N."/>
            <person name="Kroth P.G."/>
            <person name="La Roche J."/>
            <person name="Lindquist E."/>
            <person name="Lommer M."/>
            <person name="Martin-Jezequel V."/>
            <person name="Lopez P.J."/>
            <person name="Lucas S."/>
            <person name="Mangogna M."/>
            <person name="McGinnis K."/>
            <person name="Medlin L.K."/>
            <person name="Montsant A."/>
            <person name="Oudot-Le Secq M.P."/>
            <person name="Napoli C."/>
            <person name="Obornik M."/>
            <person name="Parker M.S."/>
            <person name="Petit J.L."/>
            <person name="Porcel B.M."/>
            <person name="Poulsen N."/>
            <person name="Robison M."/>
            <person name="Rychlewski L."/>
            <person name="Rynearson T.A."/>
            <person name="Schmutz J."/>
            <person name="Shapiro H."/>
            <person name="Siaut M."/>
            <person name="Stanley M."/>
            <person name="Sussman M.R."/>
            <person name="Taylor A.R."/>
            <person name="Vardi A."/>
            <person name="von Dassow P."/>
            <person name="Vyverman W."/>
            <person name="Willis A."/>
            <person name="Wyrwicz L.S."/>
            <person name="Rokhsar D.S."/>
            <person name="Weissenbach J."/>
            <person name="Armbrust E.V."/>
            <person name="Green B.R."/>
            <person name="Van de Peer Y."/>
            <person name="Grigoriev I.V."/>
        </authorList>
    </citation>
    <scope>NUCLEOTIDE SEQUENCE [LARGE SCALE GENOMIC DNA]</scope>
    <source>
        <strain evidence="2 3">CCMP1335</strain>
    </source>
</reference>
<dbReference type="PaxDb" id="35128-Thaps3765"/>
<organism evidence="2 3">
    <name type="scientific">Thalassiosira pseudonana</name>
    <name type="common">Marine diatom</name>
    <name type="synonym">Cyclotella nana</name>
    <dbReference type="NCBI Taxonomy" id="35128"/>
    <lineage>
        <taxon>Eukaryota</taxon>
        <taxon>Sar</taxon>
        <taxon>Stramenopiles</taxon>
        <taxon>Ochrophyta</taxon>
        <taxon>Bacillariophyta</taxon>
        <taxon>Coscinodiscophyceae</taxon>
        <taxon>Thalassiosirophycidae</taxon>
        <taxon>Thalassiosirales</taxon>
        <taxon>Thalassiosiraceae</taxon>
        <taxon>Thalassiosira</taxon>
    </lineage>
</organism>
<dbReference type="EMBL" id="CM000640">
    <property type="protein sequence ID" value="EED93928.1"/>
    <property type="molecule type" value="Genomic_DNA"/>
</dbReference>
<evidence type="ECO:0000313" key="3">
    <source>
        <dbReference type="Proteomes" id="UP000001449"/>
    </source>
</evidence>
<protein>
    <submittedName>
        <fullName evidence="2">Uncharacterized protein</fullName>
    </submittedName>
</protein>
<dbReference type="HOGENOM" id="CLU_919758_0_0_1"/>
<name>B8BYQ1_THAPS</name>
<dbReference type="KEGG" id="tps:THAPSDRAFT_3765"/>
<reference evidence="2 3" key="1">
    <citation type="journal article" date="2004" name="Science">
        <title>The genome of the diatom Thalassiosira pseudonana: ecology, evolution, and metabolism.</title>
        <authorList>
            <person name="Armbrust E.V."/>
            <person name="Berges J.A."/>
            <person name="Bowler C."/>
            <person name="Green B.R."/>
            <person name="Martinez D."/>
            <person name="Putnam N.H."/>
            <person name="Zhou S."/>
            <person name="Allen A.E."/>
            <person name="Apt K.E."/>
            <person name="Bechner M."/>
            <person name="Brzezinski M.A."/>
            <person name="Chaal B.K."/>
            <person name="Chiovitti A."/>
            <person name="Davis A.K."/>
            <person name="Demarest M.S."/>
            <person name="Detter J.C."/>
            <person name="Glavina T."/>
            <person name="Goodstein D."/>
            <person name="Hadi M.Z."/>
            <person name="Hellsten U."/>
            <person name="Hildebrand M."/>
            <person name="Jenkins B.D."/>
            <person name="Jurka J."/>
            <person name="Kapitonov V.V."/>
            <person name="Kroger N."/>
            <person name="Lau W.W."/>
            <person name="Lane T.W."/>
            <person name="Larimer F.W."/>
            <person name="Lippmeier J.C."/>
            <person name="Lucas S."/>
            <person name="Medina M."/>
            <person name="Montsant A."/>
            <person name="Obornik M."/>
            <person name="Parker M.S."/>
            <person name="Palenik B."/>
            <person name="Pazour G.J."/>
            <person name="Richardson P.M."/>
            <person name="Rynearson T.A."/>
            <person name="Saito M.A."/>
            <person name="Schwartz D.C."/>
            <person name="Thamatrakoln K."/>
            <person name="Valentin K."/>
            <person name="Vardi A."/>
            <person name="Wilkerson F.P."/>
            <person name="Rokhsar D.S."/>
        </authorList>
    </citation>
    <scope>NUCLEOTIDE SEQUENCE [LARGE SCALE GENOMIC DNA]</scope>
    <source>
        <strain evidence="2 3">CCMP1335</strain>
    </source>
</reference>
<feature type="compositionally biased region" description="Polar residues" evidence="1">
    <location>
        <begin position="23"/>
        <end position="37"/>
    </location>
</feature>
<evidence type="ECO:0000313" key="2">
    <source>
        <dbReference type="EMBL" id="EED93928.1"/>
    </source>
</evidence>
<evidence type="ECO:0000256" key="1">
    <source>
        <dbReference type="SAM" id="MobiDB-lite"/>
    </source>
</evidence>
<feature type="region of interest" description="Disordered" evidence="1">
    <location>
        <begin position="1"/>
        <end position="37"/>
    </location>
</feature>
<dbReference type="RefSeq" id="XP_002288492.1">
    <property type="nucleotide sequence ID" value="XM_002288456.1"/>
</dbReference>
<gene>
    <name evidence="2" type="ORF">THAPSDRAFT_3765</name>
</gene>
<dbReference type="InParanoid" id="B8BYQ1"/>
<keyword evidence="3" id="KW-1185">Reference proteome</keyword>
<dbReference type="GeneID" id="7449551"/>
<sequence length="303" mass="34136">MRSPKAKPMVGAEENDMPISMPSYRQTQRKSTSSTRMGSIHVKDKLFNLKLKIPDHDARYRSEDSNDASTARTELSTEVDELSIREKFSLASVNFYTAEDRSSSYSSCLWDKEHVYSNGSPQSFCGDVIETTESFEIISLASQHGYHQTSTYGSSLLDLDEVDDESPRHRNASTGAYTLHPTDSQISFYGGSDGHLDVVKRQDQSRTSFTCDSRSDFKCDSTVEDPLICREKMMQPSLCFDDDDDDDAYEFEWLAGETKKIEDKKKGRSNSKDKVCFDSGGDMMSSFGEFVVRLGSCFMPPRP</sequence>
<proteinExistence type="predicted"/>
<dbReference type="AlphaFoldDB" id="B8BYQ1"/>